<evidence type="ECO:0000313" key="3">
    <source>
        <dbReference type="Proteomes" id="UP000264179"/>
    </source>
</evidence>
<dbReference type="Pfam" id="PF03449">
    <property type="entry name" value="GreA_GreB_N"/>
    <property type="match status" value="1"/>
</dbReference>
<keyword evidence="2" id="KW-0648">Protein biosynthesis</keyword>
<keyword evidence="2" id="KW-0251">Elongation factor</keyword>
<dbReference type="Gene3D" id="1.10.287.180">
    <property type="entry name" value="Transcription elongation factor, GreA/GreB, N-terminal domain"/>
    <property type="match status" value="1"/>
</dbReference>
<sequence length="41" mass="4683">MDKPIYITPEGLDALRKELDHLWKKERPEVVAVVHWAAGNG</sequence>
<dbReference type="GO" id="GO:0003677">
    <property type="term" value="F:DNA binding"/>
    <property type="evidence" value="ECO:0007669"/>
    <property type="project" value="InterPro"/>
</dbReference>
<name>A0A3D5N8N6_9PROT</name>
<evidence type="ECO:0000259" key="1">
    <source>
        <dbReference type="Pfam" id="PF03449"/>
    </source>
</evidence>
<evidence type="ECO:0000313" key="2">
    <source>
        <dbReference type="EMBL" id="HCW67809.1"/>
    </source>
</evidence>
<feature type="non-terminal residue" evidence="2">
    <location>
        <position position="41"/>
    </location>
</feature>
<dbReference type="AlphaFoldDB" id="A0A3D5N8N6"/>
<dbReference type="EMBL" id="DPOP01000092">
    <property type="protein sequence ID" value="HCW67809.1"/>
    <property type="molecule type" value="Genomic_DNA"/>
</dbReference>
<dbReference type="GO" id="GO:0032784">
    <property type="term" value="P:regulation of DNA-templated transcription elongation"/>
    <property type="evidence" value="ECO:0007669"/>
    <property type="project" value="InterPro"/>
</dbReference>
<proteinExistence type="predicted"/>
<dbReference type="GO" id="GO:0003746">
    <property type="term" value="F:translation elongation factor activity"/>
    <property type="evidence" value="ECO:0007669"/>
    <property type="project" value="UniProtKB-KW"/>
</dbReference>
<organism evidence="2 3">
    <name type="scientific">Thalassospira lucentensis</name>
    <dbReference type="NCBI Taxonomy" id="168935"/>
    <lineage>
        <taxon>Bacteria</taxon>
        <taxon>Pseudomonadati</taxon>
        <taxon>Pseudomonadota</taxon>
        <taxon>Alphaproteobacteria</taxon>
        <taxon>Rhodospirillales</taxon>
        <taxon>Thalassospiraceae</taxon>
        <taxon>Thalassospira</taxon>
    </lineage>
</organism>
<reference evidence="2 3" key="1">
    <citation type="journal article" date="2018" name="Nat. Biotechnol.">
        <title>A standardized bacterial taxonomy based on genome phylogeny substantially revises the tree of life.</title>
        <authorList>
            <person name="Parks D.H."/>
            <person name="Chuvochina M."/>
            <person name="Waite D.W."/>
            <person name="Rinke C."/>
            <person name="Skarshewski A."/>
            <person name="Chaumeil P.A."/>
            <person name="Hugenholtz P."/>
        </authorList>
    </citation>
    <scope>NUCLEOTIDE SEQUENCE [LARGE SCALE GENOMIC DNA]</scope>
    <source>
        <strain evidence="2">UBA9881</strain>
    </source>
</reference>
<comment type="caution">
    <text evidence="2">The sequence shown here is derived from an EMBL/GenBank/DDBJ whole genome shotgun (WGS) entry which is preliminary data.</text>
</comment>
<feature type="domain" description="Transcription elongation factor GreA/GreB N-terminal" evidence="1">
    <location>
        <begin position="5"/>
        <end position="41"/>
    </location>
</feature>
<dbReference type="InterPro" id="IPR022691">
    <property type="entry name" value="Tscrpt_elong_fac_GreA/B_N"/>
</dbReference>
<accession>A0A3D5N8N6</accession>
<dbReference type="SUPFAM" id="SSF46557">
    <property type="entry name" value="GreA transcript cleavage protein, N-terminal domain"/>
    <property type="match status" value="1"/>
</dbReference>
<protein>
    <submittedName>
        <fullName evidence="2">Transcription elongation factor GreB</fullName>
    </submittedName>
</protein>
<dbReference type="Proteomes" id="UP000264179">
    <property type="component" value="Unassembled WGS sequence"/>
</dbReference>
<dbReference type="InterPro" id="IPR036805">
    <property type="entry name" value="Tscrpt_elong_fac_GreA/B_N_sf"/>
</dbReference>
<gene>
    <name evidence="2" type="ORF">DHR80_11510</name>
</gene>